<dbReference type="Pfam" id="PF06719">
    <property type="entry name" value="AraC_N"/>
    <property type="match status" value="1"/>
</dbReference>
<dbReference type="InterPro" id="IPR009594">
    <property type="entry name" value="Tscrpt_reg_HTH_AraC_N"/>
</dbReference>
<keyword evidence="1" id="KW-0805">Transcription regulation</keyword>
<evidence type="ECO:0000259" key="3">
    <source>
        <dbReference type="PROSITE" id="PS01124"/>
    </source>
</evidence>
<feature type="domain" description="HTH araC/xylS-type" evidence="3">
    <location>
        <begin position="201"/>
        <end position="299"/>
    </location>
</feature>
<dbReference type="EMBL" id="JBHSTE010000004">
    <property type="protein sequence ID" value="MFC6333867.1"/>
    <property type="molecule type" value="Genomic_DNA"/>
</dbReference>
<keyword evidence="2" id="KW-0804">Transcription</keyword>
<dbReference type="SUPFAM" id="SSF46689">
    <property type="entry name" value="Homeodomain-like"/>
    <property type="match status" value="2"/>
</dbReference>
<proteinExistence type="predicted"/>
<accession>A0ABW1V523</accession>
<dbReference type="InterPro" id="IPR018060">
    <property type="entry name" value="HTH_AraC"/>
</dbReference>
<dbReference type="RefSeq" id="WP_379235769.1">
    <property type="nucleotide sequence ID" value="NZ_JBHSTE010000004.1"/>
</dbReference>
<comment type="caution">
    <text evidence="4">The sequence shown here is derived from an EMBL/GenBank/DDBJ whole genome shotgun (WGS) entry which is preliminary data.</text>
</comment>
<dbReference type="PANTHER" id="PTHR43436:SF1">
    <property type="entry name" value="TRANSCRIPTIONAL REGULATORY PROTEIN"/>
    <property type="match status" value="1"/>
</dbReference>
<evidence type="ECO:0000313" key="5">
    <source>
        <dbReference type="Proteomes" id="UP001596233"/>
    </source>
</evidence>
<dbReference type="InterPro" id="IPR009057">
    <property type="entry name" value="Homeodomain-like_sf"/>
</dbReference>
<dbReference type="Pfam" id="PF12833">
    <property type="entry name" value="HTH_18"/>
    <property type="match status" value="1"/>
</dbReference>
<gene>
    <name evidence="4" type="ORF">ACFP56_14665</name>
</gene>
<dbReference type="Proteomes" id="UP001596233">
    <property type="component" value="Unassembled WGS sequence"/>
</dbReference>
<evidence type="ECO:0000313" key="4">
    <source>
        <dbReference type="EMBL" id="MFC6333867.1"/>
    </source>
</evidence>
<sequence>MGDNRLHSAIQERQQELALKIQALVHTDGFHQTAIPALTLIRASSTTEPLLSLYEPSLIMIAQGSKIVMLANESYYYDEATYLVASVHLPITGQIVQASPEKPYLCAQLSFTTEQMIESFKQTSEMNLHKSETERGMAVSQTNAPLLDAVIRLVSLLETPEHIAALSPLIIREIIYRLMQDEQGRHMRQFAIMGSHAHSIASVIGHIQSHYANRFTIQELANLANMSVSTLHHHFKKVTAMSPLQYQKLIRLREARRLLISQRIDAAEAAFQVGYESATQFSREYTRMFGLPPIRDMKQLKQSLTTHPLLNHTSNDADSDTNK</sequence>
<evidence type="ECO:0000256" key="1">
    <source>
        <dbReference type="ARBA" id="ARBA00023015"/>
    </source>
</evidence>
<reference evidence="5" key="1">
    <citation type="journal article" date="2019" name="Int. J. Syst. Evol. Microbiol.">
        <title>The Global Catalogue of Microorganisms (GCM) 10K type strain sequencing project: providing services to taxonomists for standard genome sequencing and annotation.</title>
        <authorList>
            <consortium name="The Broad Institute Genomics Platform"/>
            <consortium name="The Broad Institute Genome Sequencing Center for Infectious Disease"/>
            <person name="Wu L."/>
            <person name="Ma J."/>
        </authorList>
    </citation>
    <scope>NUCLEOTIDE SEQUENCE [LARGE SCALE GENOMIC DNA]</scope>
    <source>
        <strain evidence="5">PCU 280</strain>
    </source>
</reference>
<protein>
    <submittedName>
        <fullName evidence="4">AraC family transcriptional regulator N-terminal domain-containing protein</fullName>
    </submittedName>
</protein>
<dbReference type="Gene3D" id="1.10.10.60">
    <property type="entry name" value="Homeodomain-like"/>
    <property type="match status" value="2"/>
</dbReference>
<dbReference type="PANTHER" id="PTHR43436">
    <property type="entry name" value="ARAC-FAMILY TRANSCRIPTIONAL REGULATOR"/>
    <property type="match status" value="1"/>
</dbReference>
<keyword evidence="5" id="KW-1185">Reference proteome</keyword>
<organism evidence="4 5">
    <name type="scientific">Paenibacillus septentrionalis</name>
    <dbReference type="NCBI Taxonomy" id="429342"/>
    <lineage>
        <taxon>Bacteria</taxon>
        <taxon>Bacillati</taxon>
        <taxon>Bacillota</taxon>
        <taxon>Bacilli</taxon>
        <taxon>Bacillales</taxon>
        <taxon>Paenibacillaceae</taxon>
        <taxon>Paenibacillus</taxon>
    </lineage>
</organism>
<dbReference type="PROSITE" id="PS01124">
    <property type="entry name" value="HTH_ARAC_FAMILY_2"/>
    <property type="match status" value="1"/>
</dbReference>
<evidence type="ECO:0000256" key="2">
    <source>
        <dbReference type="ARBA" id="ARBA00023163"/>
    </source>
</evidence>
<name>A0ABW1V523_9BACL</name>
<dbReference type="SMART" id="SM00342">
    <property type="entry name" value="HTH_ARAC"/>
    <property type="match status" value="1"/>
</dbReference>